<keyword evidence="2" id="KW-1185">Reference proteome</keyword>
<proteinExistence type="predicted"/>
<comment type="caution">
    <text evidence="1">The sequence shown here is derived from an EMBL/GenBank/DDBJ whole genome shotgun (WGS) entry which is preliminary data.</text>
</comment>
<organism evidence="1 2">
    <name type="scientific">Glutinoglossum americanum</name>
    <dbReference type="NCBI Taxonomy" id="1670608"/>
    <lineage>
        <taxon>Eukaryota</taxon>
        <taxon>Fungi</taxon>
        <taxon>Dikarya</taxon>
        <taxon>Ascomycota</taxon>
        <taxon>Pezizomycotina</taxon>
        <taxon>Geoglossomycetes</taxon>
        <taxon>Geoglossales</taxon>
        <taxon>Geoglossaceae</taxon>
        <taxon>Glutinoglossum</taxon>
    </lineage>
</organism>
<dbReference type="Proteomes" id="UP000698800">
    <property type="component" value="Unassembled WGS sequence"/>
</dbReference>
<evidence type="ECO:0000313" key="2">
    <source>
        <dbReference type="Proteomes" id="UP000698800"/>
    </source>
</evidence>
<dbReference type="AlphaFoldDB" id="A0A9P8IAU8"/>
<dbReference type="Pfam" id="PF14938">
    <property type="entry name" value="SNAP"/>
    <property type="match status" value="1"/>
</dbReference>
<sequence length="67" mass="7243">MSEDPRVLLNRVSLEASTSSPLAKAEKAAQSAKGGWSFFGPGEEKWEKAVELFKQAAAAFRKADQGM</sequence>
<evidence type="ECO:0000313" key="1">
    <source>
        <dbReference type="EMBL" id="KAH0543916.1"/>
    </source>
</evidence>
<reference evidence="1" key="1">
    <citation type="submission" date="2021-03" db="EMBL/GenBank/DDBJ databases">
        <title>Comparative genomics and phylogenomic investigation of the class Geoglossomycetes provide insights into ecological specialization and systematics.</title>
        <authorList>
            <person name="Melie T."/>
            <person name="Pirro S."/>
            <person name="Miller A.N."/>
            <person name="Quandt A."/>
        </authorList>
    </citation>
    <scope>NUCLEOTIDE SEQUENCE</scope>
    <source>
        <strain evidence="1">GBOQ0MN5Z8</strain>
    </source>
</reference>
<dbReference type="InterPro" id="IPR011990">
    <property type="entry name" value="TPR-like_helical_dom_sf"/>
</dbReference>
<dbReference type="OrthoDB" id="9984275at2759"/>
<dbReference type="EMBL" id="JAGHQL010000025">
    <property type="protein sequence ID" value="KAH0543916.1"/>
    <property type="molecule type" value="Genomic_DNA"/>
</dbReference>
<accession>A0A9P8IAU8</accession>
<gene>
    <name evidence="1" type="ORF">FGG08_001817</name>
</gene>
<dbReference type="Gene3D" id="1.25.40.10">
    <property type="entry name" value="Tetratricopeptide repeat domain"/>
    <property type="match status" value="1"/>
</dbReference>
<protein>
    <submittedName>
        <fullName evidence="1">Uncharacterized protein</fullName>
    </submittedName>
</protein>
<name>A0A9P8IAU8_9PEZI</name>